<feature type="compositionally biased region" description="Basic and acidic residues" evidence="1">
    <location>
        <begin position="703"/>
        <end position="718"/>
    </location>
</feature>
<feature type="compositionally biased region" description="Polar residues" evidence="1">
    <location>
        <begin position="375"/>
        <end position="387"/>
    </location>
</feature>
<feature type="compositionally biased region" description="Basic and acidic residues" evidence="1">
    <location>
        <begin position="758"/>
        <end position="771"/>
    </location>
</feature>
<keyword evidence="2" id="KW-0732">Signal</keyword>
<feature type="compositionally biased region" description="Basic and acidic residues" evidence="1">
    <location>
        <begin position="677"/>
        <end position="693"/>
    </location>
</feature>
<accession>U6M907</accession>
<proteinExistence type="predicted"/>
<feature type="compositionally biased region" description="Basic and acidic residues" evidence="1">
    <location>
        <begin position="872"/>
        <end position="888"/>
    </location>
</feature>
<dbReference type="Proteomes" id="UP000030763">
    <property type="component" value="Unassembled WGS sequence"/>
</dbReference>
<protein>
    <recommendedName>
        <fullName evidence="5">Oocyst wall protein</fullName>
    </recommendedName>
</protein>
<feature type="non-terminal residue" evidence="3">
    <location>
        <position position="968"/>
    </location>
</feature>
<evidence type="ECO:0000256" key="2">
    <source>
        <dbReference type="SAM" id="SignalP"/>
    </source>
</evidence>
<feature type="region of interest" description="Disordered" evidence="1">
    <location>
        <begin position="346"/>
        <end position="387"/>
    </location>
</feature>
<reference evidence="3" key="1">
    <citation type="submission" date="2013-10" db="EMBL/GenBank/DDBJ databases">
        <title>Genomic analysis of the causative agents of coccidiosis in chickens.</title>
        <authorList>
            <person name="Reid A.J."/>
            <person name="Blake D."/>
            <person name="Billington K."/>
            <person name="Browne H."/>
            <person name="Dunn M."/>
            <person name="Hung S."/>
            <person name="Kawahara F."/>
            <person name="Miranda-Saavedra D."/>
            <person name="Mourier T."/>
            <person name="Nagra H."/>
            <person name="Otto T.D."/>
            <person name="Rawlings N."/>
            <person name="Sanchez A."/>
            <person name="Sanders M."/>
            <person name="Subramaniam C."/>
            <person name="Tay Y."/>
            <person name="Dear P."/>
            <person name="Doerig C."/>
            <person name="Gruber A."/>
            <person name="Parkinson J."/>
            <person name="Shirley M."/>
            <person name="Wan K.L."/>
            <person name="Berriman M."/>
            <person name="Tomley F."/>
            <person name="Pain A."/>
        </authorList>
    </citation>
    <scope>NUCLEOTIDE SEQUENCE [LARGE SCALE GENOMIC DNA]</scope>
    <source>
        <strain evidence="3">Weybridge</strain>
    </source>
</reference>
<keyword evidence="4" id="KW-1185">Reference proteome</keyword>
<dbReference type="RefSeq" id="XP_013335627.1">
    <property type="nucleotide sequence ID" value="XM_013480173.1"/>
</dbReference>
<dbReference type="EMBL" id="HG720007">
    <property type="protein sequence ID" value="CDJ58979.1"/>
    <property type="molecule type" value="Genomic_DNA"/>
</dbReference>
<feature type="region of interest" description="Disordered" evidence="1">
    <location>
        <begin position="666"/>
        <end position="968"/>
    </location>
</feature>
<feature type="region of interest" description="Disordered" evidence="1">
    <location>
        <begin position="286"/>
        <end position="323"/>
    </location>
</feature>
<evidence type="ECO:0000256" key="1">
    <source>
        <dbReference type="SAM" id="MobiDB-lite"/>
    </source>
</evidence>
<feature type="compositionally biased region" description="Basic and acidic residues" evidence="1">
    <location>
        <begin position="835"/>
        <end position="847"/>
    </location>
</feature>
<evidence type="ECO:0000313" key="4">
    <source>
        <dbReference type="Proteomes" id="UP000030763"/>
    </source>
</evidence>
<dbReference type="VEuPathDB" id="ToxoDB:EMWEY_00019320"/>
<organism evidence="3 4">
    <name type="scientific">Eimeria maxima</name>
    <name type="common">Coccidian parasite</name>
    <dbReference type="NCBI Taxonomy" id="5804"/>
    <lineage>
        <taxon>Eukaryota</taxon>
        <taxon>Sar</taxon>
        <taxon>Alveolata</taxon>
        <taxon>Apicomplexa</taxon>
        <taxon>Conoidasida</taxon>
        <taxon>Coccidia</taxon>
        <taxon>Eucoccidiorida</taxon>
        <taxon>Eimeriorina</taxon>
        <taxon>Eimeriidae</taxon>
        <taxon>Eimeria</taxon>
    </lineage>
</organism>
<feature type="compositionally biased region" description="Polar residues" evidence="1">
    <location>
        <begin position="808"/>
        <end position="820"/>
    </location>
</feature>
<name>U6M907_EIMMA</name>
<reference evidence="3" key="2">
    <citation type="submission" date="2013-10" db="EMBL/GenBank/DDBJ databases">
        <authorList>
            <person name="Aslett M."/>
        </authorList>
    </citation>
    <scope>NUCLEOTIDE SEQUENCE [LARGE SCALE GENOMIC DNA]</scope>
    <source>
        <strain evidence="3">Weybridge</strain>
    </source>
</reference>
<dbReference type="OrthoDB" id="347885at2759"/>
<sequence>MGRYNKETMSLAQHAIFAALVALWLVWPPVLAKQHSKGKNASLPSRPCPEPYVMDATGKRCIMTHAMEPLMVCPNGVLRDGLCLILALPDATYCPGGFTEYRVDGVKECVATRAARMSMVCWGPHEKLEGDLCIERKISPLIMECLQGSLNQDNLCEQIIVKPPKPVCSPGFHESDGLCIQRRQTPCEEDVDTEAASFTTKSSLSVGTKQEKVPRFHSKVSTSNTLLPTDGWATHELEKKSSRWERLRQHFDSRLVFPHEAAAPHPRVAELPIGTQDKRSDAGIETAFDFGMDPSPLATSYGDSENHSSHPGITEGSADDPSQYFFPRAFRRRRLRIIEPRDDLYFRSAHGGSTDDMRQPKSSGNSEAESFPAEIQSQEEQATSGKTSARAYFGMPLINSVGRPYVGPTTIMDPMNQKLLHPLALQSGLGMKPSKLHTVWHDNRFDSQIGSQRGPFARQQYNTANAHAGNSRGPRRLQQQRSALQKLSSSLSKRSANASATDAVAAQRLNSTAALPQERTTVLVEHNLRGDPNGTTVKTLTANFEGGKAKLLHDSHNLLANKTQQDIVFGANPPTVARTFNEAHAQTGRMLRGRRNRRLEGLDYIPGCWEEEIQAPVEWTCDPPFSLDMEQFACIRVELRRPDIICDGKPEGHLCIHEVQKPPQWYCPLDPSPPRKTASDKDAALTHKKEKSGEGTTPASGGEPKDSNKEERAKKEPGSPDGNKRKKSTEASGETIKPSRANNERNEGEKNAATQRTEGTESRKRTEKPESPADSPEQNTNAKSRSRRRNNSSNAQNDRTEQAREGTSDPTNDEPVNTGQRNRKRQPNTAPQRANAERDTSENRDVTDGNTSRRQQRRSRPVKPSESADAQNSREAREVSRDGEEGSRQRQPQGRRPRPGAGESASDEQERTGNVTRHTDTNEDRSSASSSRRPQQQTQRARESGRASQGGGGDDEERESSGGRANRA</sequence>
<feature type="signal peptide" evidence="2">
    <location>
        <begin position="1"/>
        <end position="32"/>
    </location>
</feature>
<feature type="compositionally biased region" description="Basic and acidic residues" evidence="1">
    <location>
        <begin position="917"/>
        <end position="926"/>
    </location>
</feature>
<evidence type="ECO:0000313" key="3">
    <source>
        <dbReference type="EMBL" id="CDJ58979.1"/>
    </source>
</evidence>
<dbReference type="AlphaFoldDB" id="U6M907"/>
<dbReference type="OMA" id="CWEEEIQ"/>
<feature type="compositionally biased region" description="Low complexity" evidence="1">
    <location>
        <begin position="927"/>
        <end position="939"/>
    </location>
</feature>
<gene>
    <name evidence="3" type="ORF">EMWEY_00019320</name>
</gene>
<dbReference type="GeneID" id="25335918"/>
<feature type="compositionally biased region" description="Basic and acidic residues" evidence="1">
    <location>
        <begin position="798"/>
        <end position="807"/>
    </location>
</feature>
<evidence type="ECO:0008006" key="5">
    <source>
        <dbReference type="Google" id="ProtNLM"/>
    </source>
</evidence>
<feature type="chain" id="PRO_5004674653" description="Oocyst wall protein" evidence="2">
    <location>
        <begin position="33"/>
        <end position="968"/>
    </location>
</feature>